<dbReference type="EMBL" id="JACQAY010000206">
    <property type="protein sequence ID" value="MBI3539898.1"/>
    <property type="molecule type" value="Genomic_DNA"/>
</dbReference>
<dbReference type="SUPFAM" id="SSF56925">
    <property type="entry name" value="OMPA-like"/>
    <property type="match status" value="1"/>
</dbReference>
<dbReference type="InterPro" id="IPR011250">
    <property type="entry name" value="OMP/PagP_B-barrel"/>
</dbReference>
<gene>
    <name evidence="1" type="ORF">HY076_06465</name>
</gene>
<proteinExistence type="predicted"/>
<name>A0A9D6LB18_UNCEI</name>
<sequence length="200" mass="21466">YREPGYRSYRSSAVSQIHAGFLDPTGPSSAGFLLGFRGGQRVDDMVELGLGVDWRNKSGRTTEVLQETTGPGGERIVVSRELSRYSSNLFPVLAYLQVSGPDDMGLVPYAGFAGSYQALFLSAEDSVSGATFDATYTGWGWQAWAGAAVPLSGRSRLVGEIFVNNADLGRDVRDPSTGETFRETVSTNGVGARFGVNWGF</sequence>
<evidence type="ECO:0000313" key="1">
    <source>
        <dbReference type="EMBL" id="MBI3539898.1"/>
    </source>
</evidence>
<feature type="non-terminal residue" evidence="1">
    <location>
        <position position="1"/>
    </location>
</feature>
<dbReference type="Proteomes" id="UP000807850">
    <property type="component" value="Unassembled WGS sequence"/>
</dbReference>
<dbReference type="AlphaFoldDB" id="A0A9D6LB18"/>
<accession>A0A9D6LB18</accession>
<evidence type="ECO:0000313" key="2">
    <source>
        <dbReference type="Proteomes" id="UP000807850"/>
    </source>
</evidence>
<evidence type="ECO:0008006" key="3">
    <source>
        <dbReference type="Google" id="ProtNLM"/>
    </source>
</evidence>
<comment type="caution">
    <text evidence="1">The sequence shown here is derived from an EMBL/GenBank/DDBJ whole genome shotgun (WGS) entry which is preliminary data.</text>
</comment>
<protein>
    <recommendedName>
        <fullName evidence="3">Outer membrane protein beta-barrel domain-containing protein</fullName>
    </recommendedName>
</protein>
<organism evidence="1 2">
    <name type="scientific">Eiseniibacteriota bacterium</name>
    <dbReference type="NCBI Taxonomy" id="2212470"/>
    <lineage>
        <taxon>Bacteria</taxon>
        <taxon>Candidatus Eiseniibacteriota</taxon>
    </lineage>
</organism>
<reference evidence="1" key="1">
    <citation type="submission" date="2020-07" db="EMBL/GenBank/DDBJ databases">
        <title>Huge and variable diversity of episymbiotic CPR bacteria and DPANN archaea in groundwater ecosystems.</title>
        <authorList>
            <person name="He C.Y."/>
            <person name="Keren R."/>
            <person name="Whittaker M."/>
            <person name="Farag I.F."/>
            <person name="Doudna J."/>
            <person name="Cate J.H.D."/>
            <person name="Banfield J.F."/>
        </authorList>
    </citation>
    <scope>NUCLEOTIDE SEQUENCE</scope>
    <source>
        <strain evidence="1">NC_groundwater_928_Pr1_S-0.2um_72_17</strain>
    </source>
</reference>